<comment type="catalytic activity">
    <reaction evidence="8">
        <text>beta-nicotinamide D-ribonucleotide + diphosphate = 5-phospho-alpha-D-ribose 1-diphosphate + nicotinamide + H(+)</text>
        <dbReference type="Rhea" id="RHEA:16149"/>
        <dbReference type="ChEBI" id="CHEBI:14649"/>
        <dbReference type="ChEBI" id="CHEBI:15378"/>
        <dbReference type="ChEBI" id="CHEBI:17154"/>
        <dbReference type="ChEBI" id="CHEBI:33019"/>
        <dbReference type="ChEBI" id="CHEBI:58017"/>
        <dbReference type="EC" id="2.4.2.12"/>
    </reaction>
    <physiologicalReaction direction="right-to-left" evidence="8">
        <dbReference type="Rhea" id="RHEA:16151"/>
    </physiologicalReaction>
</comment>
<dbReference type="PIRSF" id="PIRSF005943">
    <property type="entry name" value="NMPRT"/>
    <property type="match status" value="1"/>
</dbReference>
<keyword evidence="2" id="KW-0662">Pyridine nucleotide biosynthesis</keyword>
<dbReference type="CDD" id="cd01569">
    <property type="entry name" value="PBEF_like"/>
    <property type="match status" value="1"/>
</dbReference>
<evidence type="ECO:0000259" key="10">
    <source>
        <dbReference type="Pfam" id="PF18127"/>
    </source>
</evidence>
<gene>
    <name evidence="11" type="ORF">ACFOEN_12055</name>
</gene>
<evidence type="ECO:0000259" key="9">
    <source>
        <dbReference type="Pfam" id="PF04095"/>
    </source>
</evidence>
<accession>A0ABV7H359</accession>
<dbReference type="PANTHER" id="PTHR43816">
    <property type="entry name" value="NICOTINAMIDE PHOSPHORIBOSYLTRANSFERASE"/>
    <property type="match status" value="1"/>
</dbReference>
<reference evidence="12" key="1">
    <citation type="journal article" date="2019" name="Int. J. Syst. Evol. Microbiol.">
        <title>The Global Catalogue of Microorganisms (GCM) 10K type strain sequencing project: providing services to taxonomists for standard genome sequencing and annotation.</title>
        <authorList>
            <consortium name="The Broad Institute Genomics Platform"/>
            <consortium name="The Broad Institute Genome Sequencing Center for Infectious Disease"/>
            <person name="Wu L."/>
            <person name="Ma J."/>
        </authorList>
    </citation>
    <scope>NUCLEOTIDE SEQUENCE [LARGE SCALE GENOMIC DNA]</scope>
    <source>
        <strain evidence="12">KCTC 52168</strain>
    </source>
</reference>
<dbReference type="InterPro" id="IPR036068">
    <property type="entry name" value="Nicotinate_pribotase-like_C"/>
</dbReference>
<dbReference type="NCBIfam" id="NF006629">
    <property type="entry name" value="PRK09198.1"/>
    <property type="match status" value="1"/>
</dbReference>
<dbReference type="PANTHER" id="PTHR43816:SF1">
    <property type="entry name" value="NICOTINAMIDE PHOSPHORIBOSYLTRANSFERASE"/>
    <property type="match status" value="1"/>
</dbReference>
<comment type="similarity">
    <text evidence="1">Belongs to the NAPRTase family.</text>
</comment>
<comment type="caution">
    <text evidence="11">The sequence shown here is derived from an EMBL/GenBank/DDBJ whole genome shotgun (WGS) entry which is preliminary data.</text>
</comment>
<dbReference type="Pfam" id="PF04095">
    <property type="entry name" value="NAPRTase"/>
    <property type="match status" value="1"/>
</dbReference>
<dbReference type="InterPro" id="IPR016471">
    <property type="entry name" value="Nicotinamide_PRibTrfase"/>
</dbReference>
<dbReference type="Pfam" id="PF18127">
    <property type="entry name" value="NAMPT_N"/>
    <property type="match status" value="1"/>
</dbReference>
<organism evidence="11 12">
    <name type="scientific">Piscinibacterium candidicorallinum</name>
    <dbReference type="NCBI Taxonomy" id="1793872"/>
    <lineage>
        <taxon>Bacteria</taxon>
        <taxon>Pseudomonadati</taxon>
        <taxon>Pseudomonadota</taxon>
        <taxon>Betaproteobacteria</taxon>
        <taxon>Burkholderiales</taxon>
        <taxon>Piscinibacterium</taxon>
    </lineage>
</organism>
<dbReference type="EMBL" id="JBHRTI010000004">
    <property type="protein sequence ID" value="MFC3148354.1"/>
    <property type="molecule type" value="Genomic_DNA"/>
</dbReference>
<dbReference type="EC" id="2.4.2.12" evidence="6"/>
<feature type="domain" description="Nicotinate/nicotinamide phosphoribosyltransferase" evidence="9">
    <location>
        <begin position="211"/>
        <end position="450"/>
    </location>
</feature>
<keyword evidence="4" id="KW-0808">Transferase</keyword>
<sequence length="523" mass="57179">MTARDLPQSSASTLLASLSAQDRAELLAELKRSLGEPKPSRWLTNLALATDSYKASHYLQYPPGTTGLHAYIESRGGEFSHTLFFGLQMILKDYLAIPITHADVDEARDFWALHGEPFNEAGFRYIVDTHQGYFPVRINALPEGVAAPTGTPLMTIESTDPQAFWCVSYLETLLLQVWYPITVATQSWTIRSLIKRYLVATSDTPEAGLAFKLHDFGYRGVSSPESAARGALAHLVSFRGTDTVAGILAGRQFYREPMAGFSIPAAEHSTITSWGKAGEVDAYRNMLKQFAKPGALVAVVSDSYDLFNALENHWGTTLKQEIIDSGATVVIRPDSGDPASIVLKTLGILDAKFGSDLNSKGFRVLRHVRVIHGDGVNLRAIRDILAAMKINGYSAENVAFGMGGALLQGLNRDTCKFAMKTSAALIEGEWRDVFKDPVTDPGKRSKAGRLTAWRNDTTGEWLTTPVHNGWSDTGREPLAGPGWTQMLVPVWDTGRLLADHTLGEVRARADAVDAPLDRGFVGW</sequence>
<evidence type="ECO:0000256" key="6">
    <source>
        <dbReference type="ARBA" id="ARBA00035024"/>
    </source>
</evidence>
<evidence type="ECO:0000256" key="8">
    <source>
        <dbReference type="ARBA" id="ARBA00047835"/>
    </source>
</evidence>
<evidence type="ECO:0000256" key="2">
    <source>
        <dbReference type="ARBA" id="ARBA00022642"/>
    </source>
</evidence>
<comment type="pathway">
    <text evidence="5">Cofactor biosynthesis; NAD(+) biosynthesis; nicotinamide D-ribonucleotide from 5-phospho-alpha-D-ribose 1-diphosphate and nicotinamide: step 1/1.</text>
</comment>
<evidence type="ECO:0000256" key="7">
    <source>
        <dbReference type="ARBA" id="ARBA00035036"/>
    </source>
</evidence>
<dbReference type="InterPro" id="IPR041525">
    <property type="entry name" value="N/Namide_PRibTrfase"/>
</dbReference>
<evidence type="ECO:0000256" key="5">
    <source>
        <dbReference type="ARBA" id="ARBA00035007"/>
    </source>
</evidence>
<dbReference type="Gene3D" id="3.20.20.70">
    <property type="entry name" value="Aldolase class I"/>
    <property type="match status" value="1"/>
</dbReference>
<evidence type="ECO:0000256" key="1">
    <source>
        <dbReference type="ARBA" id="ARBA00010897"/>
    </source>
</evidence>
<evidence type="ECO:0000256" key="4">
    <source>
        <dbReference type="ARBA" id="ARBA00022679"/>
    </source>
</evidence>
<dbReference type="Proteomes" id="UP001595556">
    <property type="component" value="Unassembled WGS sequence"/>
</dbReference>
<dbReference type="GO" id="GO:0004516">
    <property type="term" value="F:nicotinate phosphoribosyltransferase activity"/>
    <property type="evidence" value="ECO:0007669"/>
    <property type="project" value="UniProtKB-EC"/>
</dbReference>
<keyword evidence="12" id="KW-1185">Reference proteome</keyword>
<name>A0ABV7H359_9BURK</name>
<feature type="domain" description="Nicotinamide phosphoribosyltransferase N-terminal" evidence="10">
    <location>
        <begin position="45"/>
        <end position="138"/>
    </location>
</feature>
<dbReference type="SUPFAM" id="SSF51690">
    <property type="entry name" value="Nicotinate/Quinolinate PRTase C-terminal domain-like"/>
    <property type="match status" value="1"/>
</dbReference>
<evidence type="ECO:0000256" key="3">
    <source>
        <dbReference type="ARBA" id="ARBA00022676"/>
    </source>
</evidence>
<dbReference type="GO" id="GO:0016757">
    <property type="term" value="F:glycosyltransferase activity"/>
    <property type="evidence" value="ECO:0007669"/>
    <property type="project" value="UniProtKB-KW"/>
</dbReference>
<keyword evidence="11" id="KW-0436">Ligase</keyword>
<dbReference type="InterPro" id="IPR041529">
    <property type="entry name" value="DUF5598"/>
</dbReference>
<evidence type="ECO:0000313" key="11">
    <source>
        <dbReference type="EMBL" id="MFC3148354.1"/>
    </source>
</evidence>
<keyword evidence="3 11" id="KW-0328">Glycosyltransferase</keyword>
<dbReference type="InterPro" id="IPR013785">
    <property type="entry name" value="Aldolase_TIM"/>
</dbReference>
<evidence type="ECO:0000313" key="12">
    <source>
        <dbReference type="Proteomes" id="UP001595556"/>
    </source>
</evidence>
<protein>
    <recommendedName>
        <fullName evidence="7">Nicotinamide phosphoribosyltransferase</fullName>
        <ecNumber evidence="6">2.4.2.12</ecNumber>
    </recommendedName>
</protein>
<proteinExistence type="inferred from homology"/>
<dbReference type="RefSeq" id="WP_377304197.1">
    <property type="nucleotide sequence ID" value="NZ_CP180191.1"/>
</dbReference>